<dbReference type="GeneID" id="89925235"/>
<name>A0AAV9PF50_9PEZI</name>
<dbReference type="RefSeq" id="XP_064661095.1">
    <property type="nucleotide sequence ID" value="XM_064801144.1"/>
</dbReference>
<dbReference type="AlphaFoldDB" id="A0AAV9PF50"/>
<dbReference type="Gene3D" id="3.80.10.10">
    <property type="entry name" value="Ribonuclease Inhibitor"/>
    <property type="match status" value="1"/>
</dbReference>
<comment type="caution">
    <text evidence="1">The sequence shown here is derived from an EMBL/GenBank/DDBJ whole genome shotgun (WGS) entry which is preliminary data.</text>
</comment>
<dbReference type="Proteomes" id="UP001337655">
    <property type="component" value="Unassembled WGS sequence"/>
</dbReference>
<proteinExistence type="predicted"/>
<accession>A0AAV9PF50</accession>
<dbReference type="InterPro" id="IPR032675">
    <property type="entry name" value="LRR_dom_sf"/>
</dbReference>
<sequence>MHINDLPSEILTDILLRAARANQAEGESFTYGLSQAPLPGERAKLTKYVRGPVATDSLRWDATRAIREVCHEWHQWALEYNFERIFERRWRGAERWADLTMSRRSYQFYEMNQIGPGHAVYRDPFGSLKHTDRLFNAVPTAANHVRRLWFNGFHTAETDKLILSVVASCDALEFLSVPWTVLRRGSVDDWVDLLNVNTGHGKPLHSLELTAQCLPADQAGALEKDATPSPLEHPAVDFSGLKRLKIFGNTLHKPICDEDLTLIARTATNLKILDFTNLSTISVAGMLALVKASSRTLQVLEHSPRSDDGFYHPFPGHIDAHVCTLISHLPQMRDLSMSVPYMCARLFANLEVKWSGECQVRTTDICHCFASTGLHTRMEKLREMFNAARDLIAARRRMGHSLSIEIFFAGCIFEPEKRLVHGDFALAEISSSGQWPASRQSSTKGPYGTSGVYEKEEGSWDAVGEEEWLGAVGRHWISL</sequence>
<protein>
    <recommendedName>
        <fullName evidence="3">F-box domain-containing protein</fullName>
    </recommendedName>
</protein>
<evidence type="ECO:0000313" key="1">
    <source>
        <dbReference type="EMBL" id="KAK5172251.1"/>
    </source>
</evidence>
<dbReference type="EMBL" id="JAVRRT010000005">
    <property type="protein sequence ID" value="KAK5172251.1"/>
    <property type="molecule type" value="Genomic_DNA"/>
</dbReference>
<gene>
    <name evidence="1" type="ORF">LTR77_003889</name>
</gene>
<keyword evidence="2" id="KW-1185">Reference proteome</keyword>
<evidence type="ECO:0000313" key="2">
    <source>
        <dbReference type="Proteomes" id="UP001337655"/>
    </source>
</evidence>
<reference evidence="1 2" key="1">
    <citation type="submission" date="2023-08" db="EMBL/GenBank/DDBJ databases">
        <title>Black Yeasts Isolated from many extreme environments.</title>
        <authorList>
            <person name="Coleine C."/>
            <person name="Stajich J.E."/>
            <person name="Selbmann L."/>
        </authorList>
    </citation>
    <scope>NUCLEOTIDE SEQUENCE [LARGE SCALE GENOMIC DNA]</scope>
    <source>
        <strain evidence="1 2">CCFEE 5935</strain>
    </source>
</reference>
<evidence type="ECO:0008006" key="3">
    <source>
        <dbReference type="Google" id="ProtNLM"/>
    </source>
</evidence>
<organism evidence="1 2">
    <name type="scientific">Saxophila tyrrhenica</name>
    <dbReference type="NCBI Taxonomy" id="1690608"/>
    <lineage>
        <taxon>Eukaryota</taxon>
        <taxon>Fungi</taxon>
        <taxon>Dikarya</taxon>
        <taxon>Ascomycota</taxon>
        <taxon>Pezizomycotina</taxon>
        <taxon>Dothideomycetes</taxon>
        <taxon>Dothideomycetidae</taxon>
        <taxon>Mycosphaerellales</taxon>
        <taxon>Extremaceae</taxon>
        <taxon>Saxophila</taxon>
    </lineage>
</organism>